<evidence type="ECO:0000313" key="4">
    <source>
        <dbReference type="EMBL" id="RLK50496.1"/>
    </source>
</evidence>
<feature type="region of interest" description="Disordered" evidence="1">
    <location>
        <begin position="264"/>
        <end position="292"/>
    </location>
</feature>
<name>A0A498C8J8_9GAMM</name>
<dbReference type="AlphaFoldDB" id="A0A498C8J8"/>
<accession>A0A498C8J8</accession>
<feature type="domain" description="XdhC- CoxI" evidence="2">
    <location>
        <begin position="17"/>
        <end position="80"/>
    </location>
</feature>
<reference evidence="4 5" key="1">
    <citation type="submission" date="2018-10" db="EMBL/GenBank/DDBJ databases">
        <title>Genomic Encyclopedia of Type Strains, Phase IV (KMG-IV): sequencing the most valuable type-strain genomes for metagenomic binning, comparative biology and taxonomic classification.</title>
        <authorList>
            <person name="Goeker M."/>
        </authorList>
    </citation>
    <scope>NUCLEOTIDE SEQUENCE [LARGE SCALE GENOMIC DNA]</scope>
    <source>
        <strain evidence="4 5">DSM 12769</strain>
    </source>
</reference>
<evidence type="ECO:0000259" key="3">
    <source>
        <dbReference type="Pfam" id="PF13478"/>
    </source>
</evidence>
<dbReference type="Pfam" id="PF02625">
    <property type="entry name" value="XdhC_CoxI"/>
    <property type="match status" value="1"/>
</dbReference>
<dbReference type="PANTHER" id="PTHR30388:SF6">
    <property type="entry name" value="XANTHINE DEHYDROGENASE SUBUNIT A-RELATED"/>
    <property type="match status" value="1"/>
</dbReference>
<feature type="compositionally biased region" description="Basic and acidic residues" evidence="1">
    <location>
        <begin position="275"/>
        <end position="284"/>
    </location>
</feature>
<dbReference type="Proteomes" id="UP000275461">
    <property type="component" value="Unassembled WGS sequence"/>
</dbReference>
<dbReference type="RefSeq" id="WP_121440983.1">
    <property type="nucleotide sequence ID" value="NZ_RCDA01000001.1"/>
</dbReference>
<dbReference type="PANTHER" id="PTHR30388">
    <property type="entry name" value="ALDEHYDE OXIDOREDUCTASE MOLYBDENUM COFACTOR ASSEMBLY PROTEIN"/>
    <property type="match status" value="1"/>
</dbReference>
<dbReference type="Pfam" id="PF13478">
    <property type="entry name" value="XdhC_C"/>
    <property type="match status" value="1"/>
</dbReference>
<dbReference type="OrthoDB" id="9815497at2"/>
<evidence type="ECO:0000259" key="2">
    <source>
        <dbReference type="Pfam" id="PF02625"/>
    </source>
</evidence>
<sequence length="292" mass="30763">MEHDNAVLEKLMQLTGTGTPCALVTVVRAVSPTSAKPGEKAVVTADGRIHGWIGGGCAQPAVLRTVREAVEDGVSRLIRVTPRKNAEPEVEGITDFNMACHSGGTLDIFVDPMLPSPVVNVYGASPVARHLVALAARMDFRVQVLAPDTEAGDFPEAARHHDAFSTPEDWPAPRWAVVATQGRGDRPALEAALATQANPVAFVASERKCGKLADELRGRGLCDGHLSRIRAPAGIEISARTPAEIALSVTAQLVQWRRSADGSSALAPATPALDNAERPKEPETHSCCGGNA</sequence>
<organism evidence="4 5">
    <name type="scientific">Alkalispirillum mobile</name>
    <dbReference type="NCBI Taxonomy" id="85925"/>
    <lineage>
        <taxon>Bacteria</taxon>
        <taxon>Pseudomonadati</taxon>
        <taxon>Pseudomonadota</taxon>
        <taxon>Gammaproteobacteria</taxon>
        <taxon>Chromatiales</taxon>
        <taxon>Ectothiorhodospiraceae</taxon>
        <taxon>Alkalispirillum</taxon>
    </lineage>
</organism>
<evidence type="ECO:0000313" key="5">
    <source>
        <dbReference type="Proteomes" id="UP000275461"/>
    </source>
</evidence>
<dbReference type="InterPro" id="IPR052698">
    <property type="entry name" value="MoCofactor_Util/Proc"/>
</dbReference>
<evidence type="ECO:0000256" key="1">
    <source>
        <dbReference type="SAM" id="MobiDB-lite"/>
    </source>
</evidence>
<dbReference type="InterPro" id="IPR003777">
    <property type="entry name" value="XdhC_CoxI"/>
</dbReference>
<comment type="caution">
    <text evidence="4">The sequence shown here is derived from an EMBL/GenBank/DDBJ whole genome shotgun (WGS) entry which is preliminary data.</text>
</comment>
<dbReference type="EMBL" id="RCDA01000001">
    <property type="protein sequence ID" value="RLK50496.1"/>
    <property type="molecule type" value="Genomic_DNA"/>
</dbReference>
<dbReference type="InterPro" id="IPR027051">
    <property type="entry name" value="XdhC_Rossmann_dom"/>
</dbReference>
<gene>
    <name evidence="4" type="ORF">DFR31_0397</name>
</gene>
<feature type="domain" description="XdhC Rossmann" evidence="3">
    <location>
        <begin position="121"/>
        <end position="253"/>
    </location>
</feature>
<keyword evidence="5" id="KW-1185">Reference proteome</keyword>
<dbReference type="Gene3D" id="3.40.50.720">
    <property type="entry name" value="NAD(P)-binding Rossmann-like Domain"/>
    <property type="match status" value="1"/>
</dbReference>
<protein>
    <submittedName>
        <fullName evidence="4">Xanthine dehydrogenase accessory factor</fullName>
    </submittedName>
</protein>
<proteinExistence type="predicted"/>